<evidence type="ECO:0000256" key="2">
    <source>
        <dbReference type="ARBA" id="ARBA00023157"/>
    </source>
</evidence>
<dbReference type="EMBL" id="GEMB01000675">
    <property type="protein sequence ID" value="JAS02460.1"/>
    <property type="molecule type" value="Transcribed_RNA"/>
</dbReference>
<proteinExistence type="predicted"/>
<evidence type="ECO:0000259" key="3">
    <source>
        <dbReference type="SMART" id="SM00179"/>
    </source>
</evidence>
<dbReference type="Gene3D" id="2.10.25.10">
    <property type="entry name" value="Laminin"/>
    <property type="match status" value="1"/>
</dbReference>
<organism evidence="4">
    <name type="scientific">Triatoma infestans</name>
    <name type="common">Assassin bug</name>
    <dbReference type="NCBI Taxonomy" id="30076"/>
    <lineage>
        <taxon>Eukaryota</taxon>
        <taxon>Metazoa</taxon>
        <taxon>Ecdysozoa</taxon>
        <taxon>Arthropoda</taxon>
        <taxon>Hexapoda</taxon>
        <taxon>Insecta</taxon>
        <taxon>Pterygota</taxon>
        <taxon>Neoptera</taxon>
        <taxon>Paraneoptera</taxon>
        <taxon>Hemiptera</taxon>
        <taxon>Heteroptera</taxon>
        <taxon>Panheteroptera</taxon>
        <taxon>Cimicomorpha</taxon>
        <taxon>Reduviidae</taxon>
        <taxon>Triatominae</taxon>
        <taxon>Triatoma</taxon>
    </lineage>
</organism>
<dbReference type="AlphaFoldDB" id="A0A171ATK0"/>
<keyword evidence="2" id="KW-1015">Disulfide bond</keyword>
<keyword evidence="1" id="KW-0245">EGF-like domain</keyword>
<dbReference type="SUPFAM" id="SSF57196">
    <property type="entry name" value="EGF/Laminin"/>
    <property type="match status" value="1"/>
</dbReference>
<accession>A0A171ATK0</accession>
<dbReference type="InterPro" id="IPR018097">
    <property type="entry name" value="EGF_Ca-bd_CS"/>
</dbReference>
<dbReference type="CDD" id="cd00054">
    <property type="entry name" value="EGF_CA"/>
    <property type="match status" value="1"/>
</dbReference>
<dbReference type="PROSITE" id="PS01187">
    <property type="entry name" value="EGF_CA"/>
    <property type="match status" value="1"/>
</dbReference>
<dbReference type="SMART" id="SM00179">
    <property type="entry name" value="EGF_CA"/>
    <property type="match status" value="1"/>
</dbReference>
<evidence type="ECO:0000313" key="4">
    <source>
        <dbReference type="EMBL" id="JAS02460.1"/>
    </source>
</evidence>
<dbReference type="GO" id="GO:0005509">
    <property type="term" value="F:calcium ion binding"/>
    <property type="evidence" value="ECO:0007669"/>
    <property type="project" value="InterPro"/>
</dbReference>
<dbReference type="InterPro" id="IPR001881">
    <property type="entry name" value="EGF-like_Ca-bd_dom"/>
</dbReference>
<reference evidence="4" key="2">
    <citation type="journal article" date="2017" name="J. Med. Entomol.">
        <title>Transcriptome Analysis of the Triatoma infestans (Hemiptera: Reduviidae) Integument.</title>
        <authorList>
            <person name="Calderon-Fernandez G.M."/>
            <person name="Moriconi D.E."/>
            <person name="Dulbecco A.B."/>
            <person name="Juarez M.P."/>
        </authorList>
    </citation>
    <scope>NUCLEOTIDE SEQUENCE</scope>
    <source>
        <strain evidence="4">Int1</strain>
        <tissue evidence="4">Integument</tissue>
    </source>
</reference>
<dbReference type="Pfam" id="PF07645">
    <property type="entry name" value="EGF_CA"/>
    <property type="match status" value="1"/>
</dbReference>
<feature type="domain" description="EGF-like calcium-binding" evidence="3">
    <location>
        <begin position="49"/>
        <end position="90"/>
    </location>
</feature>
<evidence type="ECO:0000256" key="1">
    <source>
        <dbReference type="ARBA" id="ARBA00022536"/>
    </source>
</evidence>
<sequence length="90" mass="9878">MRSKSAMYKFDTRLSMWTMPDWLSGSGGHDGIGLELLNSGKRHRQMCYDIDECADGQNGGCTLNSICINTEGSFTCGPCHDGLSAINLWL</sequence>
<reference evidence="4" key="1">
    <citation type="submission" date="2016-04" db="EMBL/GenBank/DDBJ databases">
        <authorList>
            <person name="Calderon-Fernandez G.M.Sr."/>
        </authorList>
    </citation>
    <scope>NUCLEOTIDE SEQUENCE</scope>
    <source>
        <strain evidence="4">Int1</strain>
        <tissue evidence="4">Integument</tissue>
    </source>
</reference>
<name>A0A171ATK0_TRIIF</name>
<protein>
    <submittedName>
        <fullName evidence="4">Cartilage oligomeric matrix protein</fullName>
    </submittedName>
</protein>
<dbReference type="InterPro" id="IPR049883">
    <property type="entry name" value="NOTCH1_EGF-like"/>
</dbReference>